<dbReference type="PANTHER" id="PTHR31751:SF44">
    <property type="entry name" value="SI:CH211-211K8.4-RELATED"/>
    <property type="match status" value="1"/>
</dbReference>
<comment type="caution">
    <text evidence="1">The sequence shown here is derived from an EMBL/GenBank/DDBJ whole genome shotgun (WGS) entry which is preliminary data.</text>
</comment>
<organism evidence="1 2">
    <name type="scientific">Sinanodonta woodiana</name>
    <name type="common">Chinese pond mussel</name>
    <name type="synonym">Anodonta woodiana</name>
    <dbReference type="NCBI Taxonomy" id="1069815"/>
    <lineage>
        <taxon>Eukaryota</taxon>
        <taxon>Metazoa</taxon>
        <taxon>Spiralia</taxon>
        <taxon>Lophotrochozoa</taxon>
        <taxon>Mollusca</taxon>
        <taxon>Bivalvia</taxon>
        <taxon>Autobranchia</taxon>
        <taxon>Heteroconchia</taxon>
        <taxon>Palaeoheterodonta</taxon>
        <taxon>Unionida</taxon>
        <taxon>Unionoidea</taxon>
        <taxon>Unionidae</taxon>
        <taxon>Unioninae</taxon>
        <taxon>Sinanodonta</taxon>
    </lineage>
</organism>
<gene>
    <name evidence="1" type="ORF">ACJMK2_014153</name>
</gene>
<name>A0ABD3V2A3_SINWO</name>
<evidence type="ECO:0000313" key="1">
    <source>
        <dbReference type="EMBL" id="KAL3854918.1"/>
    </source>
</evidence>
<dbReference type="EMBL" id="JBJQND010000014">
    <property type="protein sequence ID" value="KAL3854918.1"/>
    <property type="molecule type" value="Genomic_DNA"/>
</dbReference>
<sequence length="179" mass="20497">MDGNKSVMLDKWRSIVNHIHNKHDGHGDLFPTCLHNKLVGCENKKKWLKPGSAAVARFCDLVHSRQVTKYIQQLSPLNQTSELECLHSVLNHFAPKLIGFSYYGTICRAFLAALHFEENSRKPQANGQLRYQISFPKYKCGEYSVKEVKVENTYCYVDSLMDLVEVFAENIKMNDKSGL</sequence>
<proteinExistence type="predicted"/>
<dbReference type="PANTHER" id="PTHR31751">
    <property type="entry name" value="SI:CH211-108C17.2-RELATED-RELATED"/>
    <property type="match status" value="1"/>
</dbReference>
<dbReference type="Proteomes" id="UP001634394">
    <property type="component" value="Unassembled WGS sequence"/>
</dbReference>
<reference evidence="1 2" key="1">
    <citation type="submission" date="2024-11" db="EMBL/GenBank/DDBJ databases">
        <title>Chromosome-level genome assembly of the freshwater bivalve Anodonta woodiana.</title>
        <authorList>
            <person name="Chen X."/>
        </authorList>
    </citation>
    <scope>NUCLEOTIDE SEQUENCE [LARGE SCALE GENOMIC DNA]</scope>
    <source>
        <strain evidence="1">MN2024</strain>
        <tissue evidence="1">Gills</tissue>
    </source>
</reference>
<evidence type="ECO:0000313" key="2">
    <source>
        <dbReference type="Proteomes" id="UP001634394"/>
    </source>
</evidence>
<keyword evidence="2" id="KW-1185">Reference proteome</keyword>
<accession>A0ABD3V2A3</accession>
<protein>
    <submittedName>
        <fullName evidence="1">Uncharacterized protein</fullName>
    </submittedName>
</protein>
<dbReference type="AlphaFoldDB" id="A0ABD3V2A3"/>